<sequence length="187" mass="22212">MIKSLEEASEEFRKYLVDVIFDNQHYFAVWGTDMFDEETDKWLLDVKQRIFFFRDIETLSKAIALESNFDDHENLQQWSVYLHSQSIPYNTLDFDILKEDFDSLHAALDDLYTLTGLIEDYAIQIEDPEMQPLFRSELFMAFKEEAANTFLWAGQDEFNKDFDFANLNKECHKIHKQLKHKIAFPSA</sequence>
<accession>A0A979G4C6</accession>
<organism evidence="1 2">
    <name type="scientific">Chitinophaga pinensis (strain ATCC 43595 / DSM 2588 / LMG 13176 / NBRC 15968 / NCIMB 11800 / UQM 2034)</name>
    <dbReference type="NCBI Taxonomy" id="485918"/>
    <lineage>
        <taxon>Bacteria</taxon>
        <taxon>Pseudomonadati</taxon>
        <taxon>Bacteroidota</taxon>
        <taxon>Chitinophagia</taxon>
        <taxon>Chitinophagales</taxon>
        <taxon>Chitinophagaceae</taxon>
        <taxon>Chitinophaga</taxon>
    </lineage>
</organism>
<evidence type="ECO:0000313" key="2">
    <source>
        <dbReference type="Proteomes" id="UP000002215"/>
    </source>
</evidence>
<reference evidence="2" key="1">
    <citation type="submission" date="2009-08" db="EMBL/GenBank/DDBJ databases">
        <title>The complete genome of Chitinophaga pinensis DSM 2588.</title>
        <authorList>
            <consortium name="US DOE Joint Genome Institute (JGI-PGF)"/>
            <person name="Lucas S."/>
            <person name="Copeland A."/>
            <person name="Lapidus A."/>
            <person name="Glavina del Rio T."/>
            <person name="Dalin E."/>
            <person name="Tice H."/>
            <person name="Bruce D."/>
            <person name="Goodwin L."/>
            <person name="Pitluck S."/>
            <person name="Kyrpides N."/>
            <person name="Mavromatis K."/>
            <person name="Ivanova N."/>
            <person name="Mikhailova N."/>
            <person name="Sims D."/>
            <person name="Meinche L."/>
            <person name="Brettin T."/>
            <person name="Detter J.C."/>
            <person name="Han C."/>
            <person name="Larimer F."/>
            <person name="Land M."/>
            <person name="Hauser L."/>
            <person name="Markowitz V."/>
            <person name="Cheng J.-F."/>
            <person name="Hugenholtz P."/>
            <person name="Woyke T."/>
            <person name="Wu D."/>
            <person name="Spring S."/>
            <person name="Klenk H.-P."/>
            <person name="Eisen J.A."/>
        </authorList>
    </citation>
    <scope>NUCLEOTIDE SEQUENCE [LARGE SCALE GENOMIC DNA]</scope>
    <source>
        <strain evidence="2">ATCC 43595 / DSM 2588 / LMG 13176 / NBRC 15968 / NCIMB 11800 / UQM 2034</strain>
    </source>
</reference>
<reference evidence="1 2" key="2">
    <citation type="journal article" date="2010" name="Stand. Genomic Sci.">
        <title>Complete genome sequence of Chitinophaga pinensis type strain (UQM 2034).</title>
        <authorList>
            <person name="Glavina Del Rio T."/>
            <person name="Abt B."/>
            <person name="Spring S."/>
            <person name="Lapidus A."/>
            <person name="Nolan M."/>
            <person name="Tice H."/>
            <person name="Copeland A."/>
            <person name="Cheng J.F."/>
            <person name="Chen F."/>
            <person name="Bruce D."/>
            <person name="Goodwin L."/>
            <person name="Pitluck S."/>
            <person name="Ivanova N."/>
            <person name="Mavromatis K."/>
            <person name="Mikhailova N."/>
            <person name="Pati A."/>
            <person name="Chen A."/>
            <person name="Palaniappan K."/>
            <person name="Land M."/>
            <person name="Hauser L."/>
            <person name="Chang Y.J."/>
            <person name="Jeffries C.D."/>
            <person name="Chain P."/>
            <person name="Saunders E."/>
            <person name="Detter J.C."/>
            <person name="Brettin T."/>
            <person name="Rohde M."/>
            <person name="Goker M."/>
            <person name="Bristow J."/>
            <person name="Eisen J.A."/>
            <person name="Markowitz V."/>
            <person name="Hugenholtz P."/>
            <person name="Kyrpides N.C."/>
            <person name="Klenk H.P."/>
            <person name="Lucas S."/>
        </authorList>
    </citation>
    <scope>NUCLEOTIDE SEQUENCE [LARGE SCALE GENOMIC DNA]</scope>
    <source>
        <strain evidence="2">ATCC 43595 / DSM 2588 / LMG 13176 / NBRC 15968 / NCIMB 11800 / UQM 2034</strain>
    </source>
</reference>
<protein>
    <submittedName>
        <fullName evidence="1">Uncharacterized protein</fullName>
    </submittedName>
</protein>
<dbReference type="OrthoDB" id="653457at2"/>
<proteinExistence type="predicted"/>
<gene>
    <name evidence="1" type="ordered locus">Cpin_3037</name>
</gene>
<evidence type="ECO:0000313" key="1">
    <source>
        <dbReference type="EMBL" id="ACU60511.1"/>
    </source>
</evidence>
<dbReference type="EMBL" id="CP001699">
    <property type="protein sequence ID" value="ACU60511.1"/>
    <property type="molecule type" value="Genomic_DNA"/>
</dbReference>
<dbReference type="RefSeq" id="WP_012790687.1">
    <property type="nucleotide sequence ID" value="NC_013132.1"/>
</dbReference>
<name>A0A979G4C6_CHIPD</name>
<dbReference type="KEGG" id="cpi:Cpin_3037"/>
<dbReference type="Proteomes" id="UP000002215">
    <property type="component" value="Chromosome"/>
</dbReference>
<dbReference type="AlphaFoldDB" id="A0A979G4C6"/>